<keyword evidence="7" id="KW-1185">Reference proteome</keyword>
<evidence type="ECO:0000313" key="7">
    <source>
        <dbReference type="Proteomes" id="UP000607559"/>
    </source>
</evidence>
<dbReference type="SUPFAM" id="SSF88659">
    <property type="entry name" value="Sigma3 and sigma4 domains of RNA polymerase sigma factors"/>
    <property type="match status" value="1"/>
</dbReference>
<keyword evidence="3" id="KW-0731">Sigma factor</keyword>
<dbReference type="Pfam" id="PF04542">
    <property type="entry name" value="Sigma70_r2"/>
    <property type="match status" value="1"/>
</dbReference>
<dbReference type="GO" id="GO:0000428">
    <property type="term" value="C:DNA-directed RNA polymerase complex"/>
    <property type="evidence" value="ECO:0007669"/>
    <property type="project" value="UniProtKB-KW"/>
</dbReference>
<dbReference type="Pfam" id="PF08281">
    <property type="entry name" value="Sigma70_r4_2"/>
    <property type="match status" value="1"/>
</dbReference>
<dbReference type="InterPro" id="IPR039425">
    <property type="entry name" value="RNA_pol_sigma-70-like"/>
</dbReference>
<dbReference type="GO" id="GO:0016987">
    <property type="term" value="F:sigma factor activity"/>
    <property type="evidence" value="ECO:0007669"/>
    <property type="project" value="UniProtKB-KW"/>
</dbReference>
<dbReference type="NCBIfam" id="TIGR02985">
    <property type="entry name" value="Sig70_bacteroi1"/>
    <property type="match status" value="1"/>
</dbReference>
<dbReference type="GO" id="GO:0006352">
    <property type="term" value="P:DNA-templated transcription initiation"/>
    <property type="evidence" value="ECO:0007669"/>
    <property type="project" value="InterPro"/>
</dbReference>
<evidence type="ECO:0000256" key="2">
    <source>
        <dbReference type="ARBA" id="ARBA00023015"/>
    </source>
</evidence>
<dbReference type="InterPro" id="IPR007627">
    <property type="entry name" value="RNA_pol_sigma70_r2"/>
</dbReference>
<accession>A0A8J2XSX8</accession>
<comment type="similarity">
    <text evidence="1">Belongs to the sigma-70 factor family. ECF subfamily.</text>
</comment>
<dbReference type="SUPFAM" id="SSF88946">
    <property type="entry name" value="Sigma2 domain of RNA polymerase sigma factors"/>
    <property type="match status" value="1"/>
</dbReference>
<evidence type="ECO:0000256" key="1">
    <source>
        <dbReference type="ARBA" id="ARBA00010641"/>
    </source>
</evidence>
<feature type="domain" description="HTH luxR-type" evidence="5">
    <location>
        <begin position="127"/>
        <end position="184"/>
    </location>
</feature>
<organism evidence="6 7">
    <name type="scientific">Puia dinghuensis</name>
    <dbReference type="NCBI Taxonomy" id="1792502"/>
    <lineage>
        <taxon>Bacteria</taxon>
        <taxon>Pseudomonadati</taxon>
        <taxon>Bacteroidota</taxon>
        <taxon>Chitinophagia</taxon>
        <taxon>Chitinophagales</taxon>
        <taxon>Chitinophagaceae</taxon>
        <taxon>Puia</taxon>
    </lineage>
</organism>
<dbReference type="EMBL" id="BMJC01000002">
    <property type="protein sequence ID" value="GGA98724.1"/>
    <property type="molecule type" value="Genomic_DNA"/>
</dbReference>
<dbReference type="InterPro" id="IPR013249">
    <property type="entry name" value="RNA_pol_sigma70_r4_t2"/>
</dbReference>
<dbReference type="NCBIfam" id="TIGR02937">
    <property type="entry name" value="sigma70-ECF"/>
    <property type="match status" value="1"/>
</dbReference>
<dbReference type="GO" id="GO:0003677">
    <property type="term" value="F:DNA binding"/>
    <property type="evidence" value="ECO:0007669"/>
    <property type="project" value="InterPro"/>
</dbReference>
<dbReference type="InterPro" id="IPR014327">
    <property type="entry name" value="RNA_pol_sigma70_bacteroid"/>
</dbReference>
<keyword evidence="6" id="KW-0240">DNA-directed RNA polymerase</keyword>
<evidence type="ECO:0000313" key="6">
    <source>
        <dbReference type="EMBL" id="GGA98724.1"/>
    </source>
</evidence>
<name>A0A8J2XSX8_9BACT</name>
<dbReference type="InterPro" id="IPR036388">
    <property type="entry name" value="WH-like_DNA-bd_sf"/>
</dbReference>
<sequence length="185" mass="21886">MITNQDNQLLLLLKSDDEAAFTEIYQRYWRKLFVVVMHRLGNTEEAREIVQDIFCHLWNKRHSLQLDYSLNTYLSAAAKYEVINRLARKDRQQRLQNRLSQNWNEATENTDDQLQFHELQDQLATLVRALPEKCRIVFQLSRDKGYSQKMIASELGIAEKTVEAHLANALRKLRTGLSHLFFFLF</sequence>
<dbReference type="Gene3D" id="1.10.1740.10">
    <property type="match status" value="1"/>
</dbReference>
<gene>
    <name evidence="6" type="ORF">GCM10011511_22560</name>
</gene>
<dbReference type="AlphaFoldDB" id="A0A8J2XSX8"/>
<dbReference type="Proteomes" id="UP000607559">
    <property type="component" value="Unassembled WGS sequence"/>
</dbReference>
<comment type="caution">
    <text evidence="6">The sequence shown here is derived from an EMBL/GenBank/DDBJ whole genome shotgun (WGS) entry which is preliminary data.</text>
</comment>
<dbReference type="InterPro" id="IPR013325">
    <property type="entry name" value="RNA_pol_sigma_r2"/>
</dbReference>
<reference evidence="6" key="1">
    <citation type="journal article" date="2014" name="Int. J. Syst. Evol. Microbiol.">
        <title>Complete genome sequence of Corynebacterium casei LMG S-19264T (=DSM 44701T), isolated from a smear-ripened cheese.</title>
        <authorList>
            <consortium name="US DOE Joint Genome Institute (JGI-PGF)"/>
            <person name="Walter F."/>
            <person name="Albersmeier A."/>
            <person name="Kalinowski J."/>
            <person name="Ruckert C."/>
        </authorList>
    </citation>
    <scope>NUCLEOTIDE SEQUENCE</scope>
    <source>
        <strain evidence="6">CGMCC 1.15448</strain>
    </source>
</reference>
<evidence type="ECO:0000259" key="5">
    <source>
        <dbReference type="SMART" id="SM00421"/>
    </source>
</evidence>
<protein>
    <submittedName>
        <fullName evidence="6">DNA-directed RNA polymerase sigma-70 factor</fullName>
    </submittedName>
</protein>
<evidence type="ECO:0000256" key="4">
    <source>
        <dbReference type="ARBA" id="ARBA00023163"/>
    </source>
</evidence>
<proteinExistence type="inferred from homology"/>
<keyword evidence="2" id="KW-0805">Transcription regulation</keyword>
<dbReference type="InterPro" id="IPR013324">
    <property type="entry name" value="RNA_pol_sigma_r3/r4-like"/>
</dbReference>
<dbReference type="PANTHER" id="PTHR43133:SF46">
    <property type="entry name" value="RNA POLYMERASE SIGMA-70 FACTOR ECF SUBFAMILY"/>
    <property type="match status" value="1"/>
</dbReference>
<dbReference type="InterPro" id="IPR014284">
    <property type="entry name" value="RNA_pol_sigma-70_dom"/>
</dbReference>
<dbReference type="SMART" id="SM00421">
    <property type="entry name" value="HTH_LUXR"/>
    <property type="match status" value="1"/>
</dbReference>
<reference evidence="6" key="2">
    <citation type="submission" date="2020-09" db="EMBL/GenBank/DDBJ databases">
        <authorList>
            <person name="Sun Q."/>
            <person name="Zhou Y."/>
        </authorList>
    </citation>
    <scope>NUCLEOTIDE SEQUENCE</scope>
    <source>
        <strain evidence="6">CGMCC 1.15448</strain>
    </source>
</reference>
<dbReference type="Gene3D" id="1.10.10.10">
    <property type="entry name" value="Winged helix-like DNA-binding domain superfamily/Winged helix DNA-binding domain"/>
    <property type="match status" value="1"/>
</dbReference>
<dbReference type="RefSeq" id="WP_188931552.1">
    <property type="nucleotide sequence ID" value="NZ_BMJC01000002.1"/>
</dbReference>
<dbReference type="PANTHER" id="PTHR43133">
    <property type="entry name" value="RNA POLYMERASE ECF-TYPE SIGMA FACTO"/>
    <property type="match status" value="1"/>
</dbReference>
<keyword evidence="4" id="KW-0804">Transcription</keyword>
<evidence type="ECO:0000256" key="3">
    <source>
        <dbReference type="ARBA" id="ARBA00023082"/>
    </source>
</evidence>
<dbReference type="InterPro" id="IPR000792">
    <property type="entry name" value="Tscrpt_reg_LuxR_C"/>
</dbReference>